<dbReference type="PANTHER" id="PTHR43806">
    <property type="entry name" value="PEPTIDASE S8"/>
    <property type="match status" value="1"/>
</dbReference>
<evidence type="ECO:0000313" key="7">
    <source>
        <dbReference type="Proteomes" id="UP001501758"/>
    </source>
</evidence>
<reference evidence="6 7" key="1">
    <citation type="journal article" date="2019" name="Int. J. Syst. Evol. Microbiol.">
        <title>The Global Catalogue of Microorganisms (GCM) 10K type strain sequencing project: providing services to taxonomists for standard genome sequencing and annotation.</title>
        <authorList>
            <consortium name="The Broad Institute Genomics Platform"/>
            <consortium name="The Broad Institute Genome Sequencing Center for Infectious Disease"/>
            <person name="Wu L."/>
            <person name="Ma J."/>
        </authorList>
    </citation>
    <scope>NUCLEOTIDE SEQUENCE [LARGE SCALE GENOMIC DNA]</scope>
    <source>
        <strain evidence="6 7">JCM 15974</strain>
    </source>
</reference>
<name>A0ABN1J7M6_9FLAO</name>
<dbReference type="SUPFAM" id="SSF52743">
    <property type="entry name" value="Subtilisin-like"/>
    <property type="match status" value="1"/>
</dbReference>
<feature type="domain" description="Peptidase S8/S53" evidence="5">
    <location>
        <begin position="165"/>
        <end position="412"/>
    </location>
</feature>
<dbReference type="Pfam" id="PF00082">
    <property type="entry name" value="Peptidase_S8"/>
    <property type="match status" value="1"/>
</dbReference>
<organism evidence="6 7">
    <name type="scientific">Aquimarina litoralis</name>
    <dbReference type="NCBI Taxonomy" id="584605"/>
    <lineage>
        <taxon>Bacteria</taxon>
        <taxon>Pseudomonadati</taxon>
        <taxon>Bacteroidota</taxon>
        <taxon>Flavobacteriia</taxon>
        <taxon>Flavobacteriales</taxon>
        <taxon>Flavobacteriaceae</taxon>
        <taxon>Aquimarina</taxon>
    </lineage>
</organism>
<dbReference type="InterPro" id="IPR050131">
    <property type="entry name" value="Peptidase_S8_subtilisin-like"/>
</dbReference>
<comment type="caution">
    <text evidence="6">The sequence shown here is derived from an EMBL/GenBank/DDBJ whole genome shotgun (WGS) entry which is preliminary data.</text>
</comment>
<proteinExistence type="inferred from homology"/>
<accession>A0ABN1J7M6</accession>
<evidence type="ECO:0000256" key="3">
    <source>
        <dbReference type="ARBA" id="ARBA00022801"/>
    </source>
</evidence>
<dbReference type="CDD" id="cd00306">
    <property type="entry name" value="Peptidases_S8_S53"/>
    <property type="match status" value="1"/>
</dbReference>
<dbReference type="InterPro" id="IPR036852">
    <property type="entry name" value="Peptidase_S8/S53_dom_sf"/>
</dbReference>
<dbReference type="Gene3D" id="3.40.50.200">
    <property type="entry name" value="Peptidase S8/S53 domain"/>
    <property type="match status" value="1"/>
</dbReference>
<keyword evidence="3" id="KW-0378">Hydrolase</keyword>
<sequence>MKKSIVTLKLICFSLLGIWGCSVDEDGMEEPLKDSNELFTKNSRVESMHPEIIPNQLVVKFKQDNLTEEEKFNIRNNFKNKYKIDIEHKETCDCDNDAIELWTINLSNSDFLKIENLVTNAEHNDDEGDVEIDLNFFFQIKNDPVFGSHYAKIEEKVVHNTTEDAINIAIIDTGIDYDFFPEPFLYNSSDSSSCTDEISGWDFVNGDNDPRDDNGHGTIVTKIITDQLDHYQVPYTIMAIKTFDNNGRGSYWANVCGLNHVAAKNKPFIVNTSFGFYKLSNQDIFKDIVEDASDRLLLISSAGNLGIDTDIPGNEHFPSGYDSPNILTVGGYTKGEYFTYPIHGNPYVSGLLKAPNSNYGVSTIDALAIFDEHRFKLINASNPSEVIPVDVRGTSFANAEVTARAAKLQSDLHGNPFLLKRNTLDSGFKQYSLNGVIGGGRVIIRNLINSQNSGPVHN</sequence>
<dbReference type="Proteomes" id="UP001501758">
    <property type="component" value="Unassembled WGS sequence"/>
</dbReference>
<keyword evidence="4" id="KW-0720">Serine protease</keyword>
<dbReference type="PANTHER" id="PTHR43806:SF11">
    <property type="entry name" value="CEREVISIN-RELATED"/>
    <property type="match status" value="1"/>
</dbReference>
<protein>
    <recommendedName>
        <fullName evidence="5">Peptidase S8/S53 domain-containing protein</fullName>
    </recommendedName>
</protein>
<keyword evidence="7" id="KW-1185">Reference proteome</keyword>
<dbReference type="PROSITE" id="PS00136">
    <property type="entry name" value="SUBTILASE_ASP"/>
    <property type="match status" value="1"/>
</dbReference>
<dbReference type="InterPro" id="IPR000209">
    <property type="entry name" value="Peptidase_S8/S53_dom"/>
</dbReference>
<dbReference type="EMBL" id="BAAAGE010000005">
    <property type="protein sequence ID" value="GAA0731341.1"/>
    <property type="molecule type" value="Genomic_DNA"/>
</dbReference>
<evidence type="ECO:0000259" key="5">
    <source>
        <dbReference type="Pfam" id="PF00082"/>
    </source>
</evidence>
<gene>
    <name evidence="6" type="ORF">GCM10009430_43400</name>
</gene>
<evidence type="ECO:0000256" key="1">
    <source>
        <dbReference type="ARBA" id="ARBA00011073"/>
    </source>
</evidence>
<evidence type="ECO:0000256" key="4">
    <source>
        <dbReference type="ARBA" id="ARBA00022825"/>
    </source>
</evidence>
<evidence type="ECO:0000256" key="2">
    <source>
        <dbReference type="ARBA" id="ARBA00022670"/>
    </source>
</evidence>
<evidence type="ECO:0000313" key="6">
    <source>
        <dbReference type="EMBL" id="GAA0731341.1"/>
    </source>
</evidence>
<dbReference type="InterPro" id="IPR023827">
    <property type="entry name" value="Peptidase_S8_Asp-AS"/>
</dbReference>
<comment type="similarity">
    <text evidence="1">Belongs to the peptidase S8 family.</text>
</comment>
<keyword evidence="2" id="KW-0645">Protease</keyword>
<dbReference type="RefSeq" id="WP_343914344.1">
    <property type="nucleotide sequence ID" value="NZ_BAAAGE010000005.1"/>
</dbReference>